<proteinExistence type="predicted"/>
<dbReference type="EMBL" id="SLWL01000033">
    <property type="protein sequence ID" value="TCO07383.1"/>
    <property type="molecule type" value="Genomic_DNA"/>
</dbReference>
<dbReference type="Proteomes" id="UP000294881">
    <property type="component" value="Unassembled WGS sequence"/>
</dbReference>
<evidence type="ECO:0000313" key="1">
    <source>
        <dbReference type="EMBL" id="TCO07383.1"/>
    </source>
</evidence>
<keyword evidence="2" id="KW-1185">Reference proteome</keyword>
<reference evidence="1 2" key="1">
    <citation type="submission" date="2019-03" db="EMBL/GenBank/DDBJ databases">
        <title>Genomic Encyclopedia of Type Strains, Phase IV (KMG-IV): sequencing the most valuable type-strain genomes for metagenomic binning, comparative biology and taxonomic classification.</title>
        <authorList>
            <person name="Goeker M."/>
        </authorList>
    </citation>
    <scope>NUCLEOTIDE SEQUENCE [LARGE SCALE GENOMIC DNA]</scope>
    <source>
        <strain evidence="1 2">DSM 22958</strain>
    </source>
</reference>
<gene>
    <name evidence="1" type="ORF">EV666_1339</name>
</gene>
<organism evidence="1 2">
    <name type="scientific">Camelimonas lactis</name>
    <dbReference type="NCBI Taxonomy" id="659006"/>
    <lineage>
        <taxon>Bacteria</taxon>
        <taxon>Pseudomonadati</taxon>
        <taxon>Pseudomonadota</taxon>
        <taxon>Alphaproteobacteria</taxon>
        <taxon>Hyphomicrobiales</taxon>
        <taxon>Chelatococcaceae</taxon>
        <taxon>Camelimonas</taxon>
    </lineage>
</organism>
<comment type="caution">
    <text evidence="1">The sequence shown here is derived from an EMBL/GenBank/DDBJ whole genome shotgun (WGS) entry which is preliminary data.</text>
</comment>
<protein>
    <submittedName>
        <fullName evidence="1">Uncharacterized protein</fullName>
    </submittedName>
</protein>
<evidence type="ECO:0000313" key="2">
    <source>
        <dbReference type="Proteomes" id="UP000294881"/>
    </source>
</evidence>
<accession>A0A4R2GH64</accession>
<name>A0A4R2GH64_9HYPH</name>
<dbReference type="AlphaFoldDB" id="A0A4R2GH64"/>
<sequence>MVKAALGGIVMTTGYHVPGPALRLTLETVAPLVAANAGLDITATNIAANAPST</sequence>